<name>A0A1N7MQT8_9BACT</name>
<dbReference type="PROSITE" id="PS51257">
    <property type="entry name" value="PROKAR_LIPOPROTEIN"/>
    <property type="match status" value="1"/>
</dbReference>
<proteinExistence type="predicted"/>
<organism evidence="1 2">
    <name type="scientific">Belliella pelovolcani</name>
    <dbReference type="NCBI Taxonomy" id="529505"/>
    <lineage>
        <taxon>Bacteria</taxon>
        <taxon>Pseudomonadati</taxon>
        <taxon>Bacteroidota</taxon>
        <taxon>Cytophagia</taxon>
        <taxon>Cytophagales</taxon>
        <taxon>Cyclobacteriaceae</taxon>
        <taxon>Belliella</taxon>
    </lineage>
</organism>
<dbReference type="RefSeq" id="WP_076500893.1">
    <property type="nucleotide sequence ID" value="NZ_FTOP01000007.1"/>
</dbReference>
<dbReference type="Proteomes" id="UP000186026">
    <property type="component" value="Unassembled WGS sequence"/>
</dbReference>
<dbReference type="AlphaFoldDB" id="A0A1N7MQT8"/>
<evidence type="ECO:0000313" key="1">
    <source>
        <dbReference type="EMBL" id="SIS88388.1"/>
    </source>
</evidence>
<accession>A0A1N7MQT8</accession>
<evidence type="ECO:0000313" key="2">
    <source>
        <dbReference type="Proteomes" id="UP000186026"/>
    </source>
</evidence>
<dbReference type="EMBL" id="FTOP01000007">
    <property type="protein sequence ID" value="SIS88388.1"/>
    <property type="molecule type" value="Genomic_DNA"/>
</dbReference>
<dbReference type="OrthoDB" id="883593at2"/>
<gene>
    <name evidence="1" type="ORF">SAMN05421761_10743</name>
</gene>
<keyword evidence="2" id="KW-1185">Reference proteome</keyword>
<sequence length="142" mass="15733">MTKIYFIPVLLLLFLFSSCGEKNDINPSLKLKYEISTNSFFLIPAGNTPSITVSYTNEKGETIFEQIHSNSNTWSKIINVSSTDRPFEFSFTANGTTRTVNGIVTLKVYANDKIKGESQVNIFDTQIGMGGFQAQTSGLIID</sequence>
<reference evidence="2" key="1">
    <citation type="submission" date="2017-01" db="EMBL/GenBank/DDBJ databases">
        <authorList>
            <person name="Varghese N."/>
            <person name="Submissions S."/>
        </authorList>
    </citation>
    <scope>NUCLEOTIDE SEQUENCE [LARGE SCALE GENOMIC DNA]</scope>
    <source>
        <strain evidence="2">DSM 46698</strain>
    </source>
</reference>
<protein>
    <submittedName>
        <fullName evidence="1">Uncharacterized protein</fullName>
    </submittedName>
</protein>